<dbReference type="InterPro" id="IPR029032">
    <property type="entry name" value="AhpD-like"/>
</dbReference>
<dbReference type="AlphaFoldDB" id="A0A261TUI9"/>
<evidence type="ECO:0000313" key="3">
    <source>
        <dbReference type="Proteomes" id="UP000216885"/>
    </source>
</evidence>
<accession>A0A261TUI9</accession>
<organism evidence="2 3">
    <name type="scientific">Bordetella genomosp. 4</name>
    <dbReference type="NCBI Taxonomy" id="463044"/>
    <lineage>
        <taxon>Bacteria</taxon>
        <taxon>Pseudomonadati</taxon>
        <taxon>Pseudomonadota</taxon>
        <taxon>Betaproteobacteria</taxon>
        <taxon>Burkholderiales</taxon>
        <taxon>Alcaligenaceae</taxon>
        <taxon>Bordetella</taxon>
    </lineage>
</organism>
<gene>
    <name evidence="2" type="ORF">CAL20_18920</name>
</gene>
<dbReference type="InterPro" id="IPR052512">
    <property type="entry name" value="4CMD/NDH-1_regulator"/>
</dbReference>
<comment type="caution">
    <text evidence="2">The sequence shown here is derived from an EMBL/GenBank/DDBJ whole genome shotgun (WGS) entry which is preliminary data.</text>
</comment>
<dbReference type="GO" id="GO:0051920">
    <property type="term" value="F:peroxiredoxin activity"/>
    <property type="evidence" value="ECO:0007669"/>
    <property type="project" value="InterPro"/>
</dbReference>
<dbReference type="PANTHER" id="PTHR33570:SF2">
    <property type="entry name" value="CARBOXYMUCONOLACTONE DECARBOXYLASE-LIKE DOMAIN-CONTAINING PROTEIN"/>
    <property type="match status" value="1"/>
</dbReference>
<keyword evidence="3" id="KW-1185">Reference proteome</keyword>
<evidence type="ECO:0000259" key="1">
    <source>
        <dbReference type="Pfam" id="PF02627"/>
    </source>
</evidence>
<feature type="domain" description="Carboxymuconolactone decarboxylase-like" evidence="1">
    <location>
        <begin position="37"/>
        <end position="119"/>
    </location>
</feature>
<dbReference type="PANTHER" id="PTHR33570">
    <property type="entry name" value="4-CARBOXYMUCONOLACTONE DECARBOXYLASE FAMILY PROTEIN"/>
    <property type="match status" value="1"/>
</dbReference>
<dbReference type="Proteomes" id="UP000216885">
    <property type="component" value="Unassembled WGS sequence"/>
</dbReference>
<name>A0A261TUI9_9BORD</name>
<proteinExistence type="predicted"/>
<protein>
    <submittedName>
        <fullName evidence="2">Gamma carboxymuconolactone decarboxylase</fullName>
    </submittedName>
</protein>
<sequence length="137" mass="15177">MQQSDRFSEGFENRKTVLGADHVEKSWSAADEFNRPMQRLVTEYCWGEVWGDDTLSFKVRSMVNLAMLTAMSQHHELAVHVRGALRNGVTTEEIRAVLTQAAVYCGAPLGLAAFRVASEAIRAYEVESAAQATGNKQ</sequence>
<dbReference type="RefSeq" id="WP_094838645.1">
    <property type="nucleotide sequence ID" value="NZ_NEVQ01000019.1"/>
</dbReference>
<dbReference type="Gene3D" id="1.20.1290.10">
    <property type="entry name" value="AhpD-like"/>
    <property type="match status" value="1"/>
</dbReference>
<dbReference type="SUPFAM" id="SSF69118">
    <property type="entry name" value="AhpD-like"/>
    <property type="match status" value="1"/>
</dbReference>
<dbReference type="Pfam" id="PF02627">
    <property type="entry name" value="CMD"/>
    <property type="match status" value="1"/>
</dbReference>
<reference evidence="2 3" key="1">
    <citation type="submission" date="2017-05" db="EMBL/GenBank/DDBJ databases">
        <title>Complete and WGS of Bordetella genogroups.</title>
        <authorList>
            <person name="Spilker T."/>
            <person name="LiPuma J."/>
        </authorList>
    </citation>
    <scope>NUCLEOTIDE SEQUENCE [LARGE SCALE GENOMIC DNA]</scope>
    <source>
        <strain evidence="2 3">AU9919</strain>
    </source>
</reference>
<evidence type="ECO:0000313" key="2">
    <source>
        <dbReference type="EMBL" id="OZI53075.1"/>
    </source>
</evidence>
<dbReference type="InterPro" id="IPR003779">
    <property type="entry name" value="CMD-like"/>
</dbReference>
<dbReference type="EMBL" id="NEVQ01000019">
    <property type="protein sequence ID" value="OZI53075.1"/>
    <property type="molecule type" value="Genomic_DNA"/>
</dbReference>